<dbReference type="RefSeq" id="WP_186906310.1">
    <property type="nucleotide sequence ID" value="NZ_JACOPP010000001.1"/>
</dbReference>
<keyword evidence="2" id="KW-1185">Reference proteome</keyword>
<name>A0A8J6JAZ1_9FIRM</name>
<dbReference type="Proteomes" id="UP000661435">
    <property type="component" value="Unassembled WGS sequence"/>
</dbReference>
<protein>
    <submittedName>
        <fullName evidence="1">Sporulation protein</fullName>
    </submittedName>
</protein>
<organism evidence="1 2">
    <name type="scientific">Lawsonibacter hominis</name>
    <dbReference type="NCBI Taxonomy" id="2763053"/>
    <lineage>
        <taxon>Bacteria</taxon>
        <taxon>Bacillati</taxon>
        <taxon>Bacillota</taxon>
        <taxon>Clostridia</taxon>
        <taxon>Eubacteriales</taxon>
        <taxon>Oscillospiraceae</taxon>
        <taxon>Lawsonibacter</taxon>
    </lineage>
</organism>
<sequence length="93" mass="10046">MERGKKREGLLEKTAEVFDLPGDVVAGLPRIEITGSRELRMENHKGILAYGADEIHVSGGKLVVKVHGTGLELRSMNASQLLITGDIHGVDLT</sequence>
<dbReference type="AlphaFoldDB" id="A0A8J6JAZ1"/>
<accession>A0A8J6JAZ1</accession>
<evidence type="ECO:0000313" key="1">
    <source>
        <dbReference type="EMBL" id="MBC5732413.1"/>
    </source>
</evidence>
<dbReference type="EMBL" id="JACOPP010000001">
    <property type="protein sequence ID" value="MBC5732413.1"/>
    <property type="molecule type" value="Genomic_DNA"/>
</dbReference>
<reference evidence="1" key="1">
    <citation type="submission" date="2020-08" db="EMBL/GenBank/DDBJ databases">
        <title>Genome public.</title>
        <authorList>
            <person name="Liu C."/>
            <person name="Sun Q."/>
        </authorList>
    </citation>
    <scope>NUCLEOTIDE SEQUENCE</scope>
    <source>
        <strain evidence="1">NSJ-51</strain>
    </source>
</reference>
<evidence type="ECO:0000313" key="2">
    <source>
        <dbReference type="Proteomes" id="UP000661435"/>
    </source>
</evidence>
<gene>
    <name evidence="1" type="ORF">H8S57_01555</name>
</gene>
<dbReference type="InterPro" id="IPR022476">
    <property type="entry name" value="Spore_YabP/YqfC"/>
</dbReference>
<dbReference type="Pfam" id="PF07873">
    <property type="entry name" value="YabP"/>
    <property type="match status" value="1"/>
</dbReference>
<proteinExistence type="predicted"/>
<comment type="caution">
    <text evidence="1">The sequence shown here is derived from an EMBL/GenBank/DDBJ whole genome shotgun (WGS) entry which is preliminary data.</text>
</comment>